<reference evidence="1" key="2">
    <citation type="journal article" date="2015" name="Fish Shellfish Immunol.">
        <title>Early steps in the European eel (Anguilla anguilla)-Vibrio vulnificus interaction in the gills: Role of the RtxA13 toxin.</title>
        <authorList>
            <person name="Callol A."/>
            <person name="Pajuelo D."/>
            <person name="Ebbesson L."/>
            <person name="Teles M."/>
            <person name="MacKenzie S."/>
            <person name="Amaro C."/>
        </authorList>
    </citation>
    <scope>NUCLEOTIDE SEQUENCE</scope>
</reference>
<reference evidence="1" key="1">
    <citation type="submission" date="2014-11" db="EMBL/GenBank/DDBJ databases">
        <authorList>
            <person name="Amaro Gonzalez C."/>
        </authorList>
    </citation>
    <scope>NUCLEOTIDE SEQUENCE</scope>
</reference>
<evidence type="ECO:0000313" key="1">
    <source>
        <dbReference type="EMBL" id="JAI07699.1"/>
    </source>
</evidence>
<organism evidence="1">
    <name type="scientific">Anguilla anguilla</name>
    <name type="common">European freshwater eel</name>
    <name type="synonym">Muraena anguilla</name>
    <dbReference type="NCBI Taxonomy" id="7936"/>
    <lineage>
        <taxon>Eukaryota</taxon>
        <taxon>Metazoa</taxon>
        <taxon>Chordata</taxon>
        <taxon>Craniata</taxon>
        <taxon>Vertebrata</taxon>
        <taxon>Euteleostomi</taxon>
        <taxon>Actinopterygii</taxon>
        <taxon>Neopterygii</taxon>
        <taxon>Teleostei</taxon>
        <taxon>Anguilliformes</taxon>
        <taxon>Anguillidae</taxon>
        <taxon>Anguilla</taxon>
    </lineage>
</organism>
<protein>
    <submittedName>
        <fullName evidence="1">Uncharacterized protein</fullName>
    </submittedName>
</protein>
<dbReference type="AlphaFoldDB" id="A0A0E9Y157"/>
<proteinExistence type="predicted"/>
<accession>A0A0E9Y157</accession>
<dbReference type="EMBL" id="GBXM01000879">
    <property type="protein sequence ID" value="JAI07699.1"/>
    <property type="molecule type" value="Transcribed_RNA"/>
</dbReference>
<name>A0A0E9Y157_ANGAN</name>
<sequence length="52" mass="5575">MRKKVPTPTPSRPRVSPIPQNTVAAVFGSLLASDSQILVRGSRSPLCSTLQE</sequence>